<dbReference type="STRING" id="63057.A0A2P5EFK8"/>
<dbReference type="PROSITE" id="PS51473">
    <property type="entry name" value="GNK2"/>
    <property type="match status" value="1"/>
</dbReference>
<dbReference type="AlphaFoldDB" id="A0A2P5EFK8"/>
<dbReference type="FunFam" id="3.30.430.20:FF:000012">
    <property type="entry name" value="Cysteine-rich receptor-like protein kinase 25"/>
    <property type="match status" value="1"/>
</dbReference>
<feature type="domain" description="Gnk2-homologous" evidence="6">
    <location>
        <begin position="3"/>
        <end position="110"/>
    </location>
</feature>
<dbReference type="InterPro" id="IPR050581">
    <property type="entry name" value="CRR_secretory_protein"/>
</dbReference>
<protein>
    <submittedName>
        <fullName evidence="7">Gnk2-like domain containing protein</fullName>
    </submittedName>
</protein>
<comment type="subcellular location">
    <subcellularLocation>
        <location evidence="1">Secreted</location>
    </subcellularLocation>
</comment>
<dbReference type="Proteomes" id="UP000237000">
    <property type="component" value="Unassembled WGS sequence"/>
</dbReference>
<evidence type="ECO:0000259" key="6">
    <source>
        <dbReference type="PROSITE" id="PS51473"/>
    </source>
</evidence>
<dbReference type="EMBL" id="JXTC01000164">
    <property type="protein sequence ID" value="PON84308.1"/>
    <property type="molecule type" value="Genomic_DNA"/>
</dbReference>
<keyword evidence="2" id="KW-0964">Secreted</keyword>
<dbReference type="GO" id="GO:0005576">
    <property type="term" value="C:extracellular region"/>
    <property type="evidence" value="ECO:0007669"/>
    <property type="project" value="UniProtKB-SubCell"/>
</dbReference>
<keyword evidence="4" id="KW-0677">Repeat</keyword>
<dbReference type="PANTHER" id="PTHR32411">
    <property type="entry name" value="CYSTEINE-RICH REPEAT SECRETORY PROTEIN 38-RELATED"/>
    <property type="match status" value="1"/>
</dbReference>
<evidence type="ECO:0000256" key="4">
    <source>
        <dbReference type="ARBA" id="ARBA00022737"/>
    </source>
</evidence>
<dbReference type="InParanoid" id="A0A2P5EFK8"/>
<evidence type="ECO:0000313" key="8">
    <source>
        <dbReference type="Proteomes" id="UP000237000"/>
    </source>
</evidence>
<proteinExistence type="inferred from homology"/>
<name>A0A2P5EFK8_TREOI</name>
<dbReference type="Pfam" id="PF01657">
    <property type="entry name" value="Stress-antifung"/>
    <property type="match status" value="1"/>
</dbReference>
<evidence type="ECO:0000256" key="3">
    <source>
        <dbReference type="ARBA" id="ARBA00022729"/>
    </source>
</evidence>
<dbReference type="InterPro" id="IPR002902">
    <property type="entry name" value="GNK2"/>
</dbReference>
<dbReference type="CDD" id="cd23509">
    <property type="entry name" value="Gnk2-like"/>
    <property type="match status" value="1"/>
</dbReference>
<dbReference type="OrthoDB" id="1468518at2759"/>
<reference evidence="8" key="1">
    <citation type="submission" date="2016-06" db="EMBL/GenBank/DDBJ databases">
        <title>Parallel loss of symbiosis genes in relatives of nitrogen-fixing non-legume Parasponia.</title>
        <authorList>
            <person name="Van Velzen R."/>
            <person name="Holmer R."/>
            <person name="Bu F."/>
            <person name="Rutten L."/>
            <person name="Van Zeijl A."/>
            <person name="Liu W."/>
            <person name="Santuari L."/>
            <person name="Cao Q."/>
            <person name="Sharma T."/>
            <person name="Shen D."/>
            <person name="Roswanjaya Y."/>
            <person name="Wardhani T."/>
            <person name="Kalhor M.S."/>
            <person name="Jansen J."/>
            <person name="Van den Hoogen J."/>
            <person name="Gungor B."/>
            <person name="Hartog M."/>
            <person name="Hontelez J."/>
            <person name="Verver J."/>
            <person name="Yang W.-C."/>
            <person name="Schijlen E."/>
            <person name="Repin R."/>
            <person name="Schilthuizen M."/>
            <person name="Schranz E."/>
            <person name="Heidstra R."/>
            <person name="Miyata K."/>
            <person name="Fedorova E."/>
            <person name="Kohlen W."/>
            <person name="Bisseling T."/>
            <person name="Smit S."/>
            <person name="Geurts R."/>
        </authorList>
    </citation>
    <scope>NUCLEOTIDE SEQUENCE [LARGE SCALE GENOMIC DNA]</scope>
    <source>
        <strain evidence="8">cv. RG33-2</strain>
    </source>
</reference>
<evidence type="ECO:0000256" key="5">
    <source>
        <dbReference type="ARBA" id="ARBA00038515"/>
    </source>
</evidence>
<comment type="similarity">
    <text evidence="5">Belongs to the cysteine-rich repeat secretory protein family.</text>
</comment>
<sequence length="124" mass="13748">MEEDPNSTLVDPWNGTKQESFRKALKEAIMSGFALTEAANGAKRFRTKETKVSAVNTIYSLLQCTPDLSSEQCERCLKDAIGLIPLCCDGKEGATILLPSCNVRYEMFPFYNQTSNSKETKPKG</sequence>
<organism evidence="7 8">
    <name type="scientific">Trema orientale</name>
    <name type="common">Charcoal tree</name>
    <name type="synonym">Celtis orientalis</name>
    <dbReference type="NCBI Taxonomy" id="63057"/>
    <lineage>
        <taxon>Eukaryota</taxon>
        <taxon>Viridiplantae</taxon>
        <taxon>Streptophyta</taxon>
        <taxon>Embryophyta</taxon>
        <taxon>Tracheophyta</taxon>
        <taxon>Spermatophyta</taxon>
        <taxon>Magnoliopsida</taxon>
        <taxon>eudicotyledons</taxon>
        <taxon>Gunneridae</taxon>
        <taxon>Pentapetalae</taxon>
        <taxon>rosids</taxon>
        <taxon>fabids</taxon>
        <taxon>Rosales</taxon>
        <taxon>Cannabaceae</taxon>
        <taxon>Trema</taxon>
    </lineage>
</organism>
<evidence type="ECO:0000256" key="2">
    <source>
        <dbReference type="ARBA" id="ARBA00022525"/>
    </source>
</evidence>
<comment type="caution">
    <text evidence="7">The sequence shown here is derived from an EMBL/GenBank/DDBJ whole genome shotgun (WGS) entry which is preliminary data.</text>
</comment>
<dbReference type="PANTHER" id="PTHR32411:SF43">
    <property type="entry name" value="CYSTEINE-RICH REPEAT SECRETORY PROTEIN 38"/>
    <property type="match status" value="1"/>
</dbReference>
<accession>A0A2P5EFK8</accession>
<keyword evidence="3" id="KW-0732">Signal</keyword>
<dbReference type="InterPro" id="IPR038408">
    <property type="entry name" value="GNK2_sf"/>
</dbReference>
<evidence type="ECO:0000256" key="1">
    <source>
        <dbReference type="ARBA" id="ARBA00004613"/>
    </source>
</evidence>
<keyword evidence="8" id="KW-1185">Reference proteome</keyword>
<evidence type="ECO:0000313" key="7">
    <source>
        <dbReference type="EMBL" id="PON84308.1"/>
    </source>
</evidence>
<gene>
    <name evidence="7" type="ORF">TorRG33x02_198730</name>
</gene>
<dbReference type="Gene3D" id="3.30.430.20">
    <property type="entry name" value="Gnk2 domain, C-X8-C-X2-C motif"/>
    <property type="match status" value="1"/>
</dbReference>